<evidence type="ECO:0000313" key="1">
    <source>
        <dbReference type="EMBL" id="NUU74300.1"/>
    </source>
</evidence>
<gene>
    <name evidence="1" type="ORF">HP552_03330</name>
</gene>
<dbReference type="AlphaFoldDB" id="A0A7Y6BUB3"/>
<organism evidence="1 2">
    <name type="scientific">Paenibacillus xylanilyticus</name>
    <dbReference type="NCBI Taxonomy" id="248903"/>
    <lineage>
        <taxon>Bacteria</taxon>
        <taxon>Bacillati</taxon>
        <taxon>Bacillota</taxon>
        <taxon>Bacilli</taxon>
        <taxon>Bacillales</taxon>
        <taxon>Paenibacillaceae</taxon>
        <taxon>Paenibacillus</taxon>
    </lineage>
</organism>
<evidence type="ECO:0000313" key="2">
    <source>
        <dbReference type="Proteomes" id="UP000526125"/>
    </source>
</evidence>
<keyword evidence="2" id="KW-1185">Reference proteome</keyword>
<dbReference type="Proteomes" id="UP000526125">
    <property type="component" value="Unassembled WGS sequence"/>
</dbReference>
<accession>A0A7Y6BUB3</accession>
<dbReference type="RefSeq" id="WP_175394224.1">
    <property type="nucleotide sequence ID" value="NZ_JABMCB010000140.1"/>
</dbReference>
<name>A0A7Y6BUB3_9BACL</name>
<proteinExistence type="predicted"/>
<dbReference type="EMBL" id="JABMCB010000140">
    <property type="protein sequence ID" value="NUU74300.1"/>
    <property type="molecule type" value="Genomic_DNA"/>
</dbReference>
<sequence>MSISHRLANYLSSQLMEDSEIQKRTMNLGKALVKELDLDPGVDTTARWMAHYIAEQIEIAEHSSGIQKQEAEERCFETILKLWNHRSAFPRGSRPFESFEPILRTLARLDPENDRHFFFENRRDTTDNVPEEVQKWLDIADGIDEATRVWLKYVFEQSAVAATDDSTIEWLENSAALQEGDSFSVIFQELYSDVEDIWGEGQKENERKRKIIESRIRKLESFSKLNELLLGEYRNELKRISKDTSSR</sequence>
<protein>
    <submittedName>
        <fullName evidence="1">Uncharacterized protein</fullName>
    </submittedName>
</protein>
<comment type="caution">
    <text evidence="1">The sequence shown here is derived from an EMBL/GenBank/DDBJ whole genome shotgun (WGS) entry which is preliminary data.</text>
</comment>
<reference evidence="1 2" key="1">
    <citation type="submission" date="2020-05" db="EMBL/GenBank/DDBJ databases">
        <title>Genome Sequencing of Type Strains.</title>
        <authorList>
            <person name="Lemaire J.F."/>
            <person name="Inderbitzin P."/>
            <person name="Gregorio O.A."/>
            <person name="Collins S.B."/>
            <person name="Wespe N."/>
            <person name="Knight-Connoni V."/>
        </authorList>
    </citation>
    <scope>NUCLEOTIDE SEQUENCE [LARGE SCALE GENOMIC DNA]</scope>
    <source>
        <strain evidence="1 2">LMG 21957</strain>
    </source>
</reference>